<accession>A0ABV8QPB3</accession>
<evidence type="ECO:0000256" key="6">
    <source>
        <dbReference type="SAM" id="Phobius"/>
    </source>
</evidence>
<dbReference type="EMBL" id="JBHSCZ010000001">
    <property type="protein sequence ID" value="MFC4261969.1"/>
    <property type="molecule type" value="Genomic_DNA"/>
</dbReference>
<feature type="transmembrane region" description="Helical" evidence="6">
    <location>
        <begin position="151"/>
        <end position="171"/>
    </location>
</feature>
<name>A0ABV8QPB3_9BACT</name>
<keyword evidence="2" id="KW-1003">Cell membrane</keyword>
<feature type="transmembrane region" description="Helical" evidence="6">
    <location>
        <begin position="75"/>
        <end position="94"/>
    </location>
</feature>
<keyword evidence="5 6" id="KW-0472">Membrane</keyword>
<dbReference type="Proteomes" id="UP001595907">
    <property type="component" value="Unassembled WGS sequence"/>
</dbReference>
<evidence type="ECO:0000256" key="1">
    <source>
        <dbReference type="ARBA" id="ARBA00004651"/>
    </source>
</evidence>
<feature type="transmembrane region" description="Helical" evidence="6">
    <location>
        <begin position="186"/>
        <end position="204"/>
    </location>
</feature>
<feature type="transmembrane region" description="Helical" evidence="6">
    <location>
        <begin position="114"/>
        <end position="139"/>
    </location>
</feature>
<comment type="subcellular location">
    <subcellularLocation>
        <location evidence="1">Cell membrane</location>
        <topology evidence="1">Multi-pass membrane protein</topology>
    </subcellularLocation>
</comment>
<evidence type="ECO:0000256" key="3">
    <source>
        <dbReference type="ARBA" id="ARBA00022692"/>
    </source>
</evidence>
<dbReference type="RefSeq" id="WP_379707234.1">
    <property type="nucleotide sequence ID" value="NZ_JBHSCZ010000001.1"/>
</dbReference>
<sequence length="222" mass="24690">MQKLIKVFCWGLGISFLGSLPLGTLNVAAMQIGIYEGIYNALLFSVGSLIVEMIYVRFSLIGIDWIMKQQRLMKILEWITLGIIIALAVGSFLAAMKGDGASKNVVLNNNMHRFLLGMFMCAINPVQIPFWFGWSTVLFQKKILAPSPSQYNSYIVGIGLGTLMGNAVFIFGGKYLVEKIGNSQQYINWIIGGIFTITALIQLFKMLTKKDAISNFKKKQAL</sequence>
<feature type="transmembrane region" description="Helical" evidence="6">
    <location>
        <begin position="38"/>
        <end position="63"/>
    </location>
</feature>
<dbReference type="InterPro" id="IPR001123">
    <property type="entry name" value="LeuE-type"/>
</dbReference>
<protein>
    <submittedName>
        <fullName evidence="7">LysE family translocator</fullName>
    </submittedName>
</protein>
<evidence type="ECO:0000313" key="8">
    <source>
        <dbReference type="Proteomes" id="UP001595907"/>
    </source>
</evidence>
<reference evidence="8" key="1">
    <citation type="journal article" date="2019" name="Int. J. Syst. Evol. Microbiol.">
        <title>The Global Catalogue of Microorganisms (GCM) 10K type strain sequencing project: providing services to taxonomists for standard genome sequencing and annotation.</title>
        <authorList>
            <consortium name="The Broad Institute Genomics Platform"/>
            <consortium name="The Broad Institute Genome Sequencing Center for Infectious Disease"/>
            <person name="Wu L."/>
            <person name="Ma J."/>
        </authorList>
    </citation>
    <scope>NUCLEOTIDE SEQUENCE [LARGE SCALE GENOMIC DNA]</scope>
    <source>
        <strain evidence="8">CECT 8289</strain>
    </source>
</reference>
<comment type="caution">
    <text evidence="7">The sequence shown here is derived from an EMBL/GenBank/DDBJ whole genome shotgun (WGS) entry which is preliminary data.</text>
</comment>
<keyword evidence="3 6" id="KW-0812">Transmembrane</keyword>
<evidence type="ECO:0000256" key="5">
    <source>
        <dbReference type="ARBA" id="ARBA00023136"/>
    </source>
</evidence>
<feature type="transmembrane region" description="Helical" evidence="6">
    <location>
        <begin position="7"/>
        <end position="32"/>
    </location>
</feature>
<keyword evidence="8" id="KW-1185">Reference proteome</keyword>
<organism evidence="7 8">
    <name type="scientific">Ferruginibacter yonginensis</name>
    <dbReference type="NCBI Taxonomy" id="1310416"/>
    <lineage>
        <taxon>Bacteria</taxon>
        <taxon>Pseudomonadati</taxon>
        <taxon>Bacteroidota</taxon>
        <taxon>Chitinophagia</taxon>
        <taxon>Chitinophagales</taxon>
        <taxon>Chitinophagaceae</taxon>
        <taxon>Ferruginibacter</taxon>
    </lineage>
</organism>
<dbReference type="Pfam" id="PF01810">
    <property type="entry name" value="LysE"/>
    <property type="match status" value="1"/>
</dbReference>
<evidence type="ECO:0000256" key="2">
    <source>
        <dbReference type="ARBA" id="ARBA00022475"/>
    </source>
</evidence>
<keyword evidence="4 6" id="KW-1133">Transmembrane helix</keyword>
<proteinExistence type="predicted"/>
<evidence type="ECO:0000313" key="7">
    <source>
        <dbReference type="EMBL" id="MFC4261969.1"/>
    </source>
</evidence>
<evidence type="ECO:0000256" key="4">
    <source>
        <dbReference type="ARBA" id="ARBA00022989"/>
    </source>
</evidence>
<gene>
    <name evidence="7" type="ORF">ACFOWM_03700</name>
</gene>